<keyword evidence="6 8" id="KW-0472">Membrane</keyword>
<dbReference type="AlphaFoldDB" id="A0ABD6CF02"/>
<dbReference type="Pfam" id="PF00510">
    <property type="entry name" value="COX3"/>
    <property type="match status" value="1"/>
</dbReference>
<dbReference type="RefSeq" id="WP_247378297.1">
    <property type="nucleotide sequence ID" value="NZ_JALLGV010000005.1"/>
</dbReference>
<evidence type="ECO:0000256" key="5">
    <source>
        <dbReference type="ARBA" id="ARBA00022989"/>
    </source>
</evidence>
<feature type="transmembrane region" description="Helical" evidence="8">
    <location>
        <begin position="104"/>
        <end position="127"/>
    </location>
</feature>
<organism evidence="10 11">
    <name type="scientific">Halorientalis brevis</name>
    <dbReference type="NCBI Taxonomy" id="1126241"/>
    <lineage>
        <taxon>Archaea</taxon>
        <taxon>Methanobacteriati</taxon>
        <taxon>Methanobacteriota</taxon>
        <taxon>Stenosarchaea group</taxon>
        <taxon>Halobacteria</taxon>
        <taxon>Halobacteriales</taxon>
        <taxon>Haloarculaceae</taxon>
        <taxon>Halorientalis</taxon>
    </lineage>
</organism>
<feature type="transmembrane region" description="Helical" evidence="8">
    <location>
        <begin position="139"/>
        <end position="162"/>
    </location>
</feature>
<dbReference type="PROSITE" id="PS50253">
    <property type="entry name" value="COX3"/>
    <property type="match status" value="1"/>
</dbReference>
<feature type="transmembrane region" description="Helical" evidence="8">
    <location>
        <begin position="30"/>
        <end position="53"/>
    </location>
</feature>
<feature type="transmembrane region" description="Helical" evidence="8">
    <location>
        <begin position="174"/>
        <end position="194"/>
    </location>
</feature>
<dbReference type="SUPFAM" id="SSF81452">
    <property type="entry name" value="Cytochrome c oxidase subunit III-like"/>
    <property type="match status" value="1"/>
</dbReference>
<evidence type="ECO:0000313" key="11">
    <source>
        <dbReference type="Proteomes" id="UP001597119"/>
    </source>
</evidence>
<dbReference type="Gene3D" id="1.20.120.80">
    <property type="entry name" value="Cytochrome c oxidase, subunit III, four-helix bundle"/>
    <property type="match status" value="1"/>
</dbReference>
<gene>
    <name evidence="10" type="ORF">ACFR9U_16795</name>
</gene>
<feature type="transmembrane region" description="Helical" evidence="8">
    <location>
        <begin position="260"/>
        <end position="279"/>
    </location>
</feature>
<dbReference type="CDD" id="cd00386">
    <property type="entry name" value="Heme_Cu_Oxidase_III_like"/>
    <property type="match status" value="1"/>
</dbReference>
<evidence type="ECO:0000256" key="3">
    <source>
        <dbReference type="ARBA" id="ARBA00022475"/>
    </source>
</evidence>
<dbReference type="EMBL" id="JBHUDJ010000014">
    <property type="protein sequence ID" value="MFD1588639.1"/>
    <property type="molecule type" value="Genomic_DNA"/>
</dbReference>
<dbReference type="InterPro" id="IPR013833">
    <property type="entry name" value="Cyt_c_oxidase_su3_a-hlx"/>
</dbReference>
<evidence type="ECO:0000256" key="4">
    <source>
        <dbReference type="ARBA" id="ARBA00022692"/>
    </source>
</evidence>
<evidence type="ECO:0000256" key="8">
    <source>
        <dbReference type="SAM" id="Phobius"/>
    </source>
</evidence>
<dbReference type="GO" id="GO:0005886">
    <property type="term" value="C:plasma membrane"/>
    <property type="evidence" value="ECO:0007669"/>
    <property type="project" value="UniProtKB-SubCell"/>
</dbReference>
<evidence type="ECO:0000313" key="10">
    <source>
        <dbReference type="EMBL" id="MFD1588639.1"/>
    </source>
</evidence>
<accession>A0ABD6CF02</accession>
<keyword evidence="3" id="KW-1003">Cell membrane</keyword>
<dbReference type="Proteomes" id="UP001597119">
    <property type="component" value="Unassembled WGS sequence"/>
</dbReference>
<keyword evidence="4 7" id="KW-0812">Transmembrane</keyword>
<reference evidence="10 11" key="1">
    <citation type="journal article" date="2019" name="Int. J. Syst. Evol. Microbiol.">
        <title>The Global Catalogue of Microorganisms (GCM) 10K type strain sequencing project: providing services to taxonomists for standard genome sequencing and annotation.</title>
        <authorList>
            <consortium name="The Broad Institute Genomics Platform"/>
            <consortium name="The Broad Institute Genome Sequencing Center for Infectious Disease"/>
            <person name="Wu L."/>
            <person name="Ma J."/>
        </authorList>
    </citation>
    <scope>NUCLEOTIDE SEQUENCE [LARGE SCALE GENOMIC DNA]</scope>
    <source>
        <strain evidence="10 11">CGMCC 1.12125</strain>
    </source>
</reference>
<keyword evidence="5 8" id="KW-1133">Transmembrane helix</keyword>
<evidence type="ECO:0000256" key="2">
    <source>
        <dbReference type="ARBA" id="ARBA00010581"/>
    </source>
</evidence>
<comment type="similarity">
    <text evidence="2 7">Belongs to the cytochrome c oxidase subunit 3 family.</text>
</comment>
<protein>
    <submittedName>
        <fullName evidence="10">Heme-copper oxidase subunit III</fullName>
    </submittedName>
</protein>
<evidence type="ECO:0000256" key="7">
    <source>
        <dbReference type="RuleBase" id="RU003376"/>
    </source>
</evidence>
<dbReference type="InterPro" id="IPR000298">
    <property type="entry name" value="Cyt_c_oxidase-like_su3"/>
</dbReference>
<dbReference type="InterPro" id="IPR035973">
    <property type="entry name" value="Cyt_c_oxidase_su3-like_sf"/>
</dbReference>
<feature type="domain" description="Heme-copper oxidase subunit III family profile" evidence="9">
    <location>
        <begin position="19"/>
        <end position="280"/>
    </location>
</feature>
<feature type="transmembrane region" description="Helical" evidence="8">
    <location>
        <begin position="214"/>
        <end position="239"/>
    </location>
</feature>
<sequence length="282" mass="31013">MSSHDSGADESGHHLPAVEDWPKGYGEASWWPIVTAAGAVGMYLGAGLFVLAFGEEPLFLPIFGPFVFVLGVGLFLIGLYGWTYHAFVSHYWSRAASGDGKYRWGMVLFLTTDLGTFGAIFSYYFWVRLLEWPPVELPQLLSSLVLINTGLLVISSLTMHVAHLRLRGGNRRRYLIWLGATQILGTLFLGGQLLEYYEFVVAEGFTLASGFYFSAFYGLTGLHGLHVVLGLILIGIVLLRSVAGQYSPDRDVSVTTVAMYWHFVDAVWILLVAAIYAGAAVT</sequence>
<evidence type="ECO:0000259" key="9">
    <source>
        <dbReference type="PROSITE" id="PS50253"/>
    </source>
</evidence>
<proteinExistence type="inferred from homology"/>
<comment type="caution">
    <text evidence="10">The sequence shown here is derived from an EMBL/GenBank/DDBJ whole genome shotgun (WGS) entry which is preliminary data.</text>
</comment>
<feature type="transmembrane region" description="Helical" evidence="8">
    <location>
        <begin position="59"/>
        <end position="83"/>
    </location>
</feature>
<dbReference type="PANTHER" id="PTHR11403:SF2">
    <property type="entry name" value="CYTOCHROME BO(3) UBIQUINOL OXIDASE SUBUNIT 3"/>
    <property type="match status" value="1"/>
</dbReference>
<name>A0ABD6CF02_9EURY</name>
<keyword evidence="11" id="KW-1185">Reference proteome</keyword>
<evidence type="ECO:0000256" key="1">
    <source>
        <dbReference type="ARBA" id="ARBA00004651"/>
    </source>
</evidence>
<comment type="subcellular location">
    <subcellularLocation>
        <location evidence="1 7">Cell membrane</location>
        <topology evidence="1 7">Multi-pass membrane protein</topology>
    </subcellularLocation>
</comment>
<evidence type="ECO:0000256" key="6">
    <source>
        <dbReference type="ARBA" id="ARBA00023136"/>
    </source>
</evidence>
<dbReference type="InterPro" id="IPR024791">
    <property type="entry name" value="Cyt_c/ubiquinol_Oxase_su3"/>
</dbReference>
<dbReference type="PANTHER" id="PTHR11403">
    <property type="entry name" value="CYTOCHROME C OXIDASE SUBUNIT III"/>
    <property type="match status" value="1"/>
</dbReference>